<dbReference type="AlphaFoldDB" id="A0A2P2MCT8"/>
<reference evidence="1" key="1">
    <citation type="submission" date="2018-02" db="EMBL/GenBank/DDBJ databases">
        <title>Rhizophora mucronata_Transcriptome.</title>
        <authorList>
            <person name="Meera S.P."/>
            <person name="Sreeshan A."/>
            <person name="Augustine A."/>
        </authorList>
    </citation>
    <scope>NUCLEOTIDE SEQUENCE</scope>
    <source>
        <tissue evidence="1">Leaf</tissue>
    </source>
</reference>
<accession>A0A2P2MCT8</accession>
<dbReference type="EMBL" id="GGEC01047576">
    <property type="protein sequence ID" value="MBX28060.1"/>
    <property type="molecule type" value="Transcribed_RNA"/>
</dbReference>
<protein>
    <submittedName>
        <fullName evidence="1">Uncharacterized protein</fullName>
    </submittedName>
</protein>
<name>A0A2P2MCT8_RHIMU</name>
<evidence type="ECO:0000313" key="1">
    <source>
        <dbReference type="EMBL" id="MBX28060.1"/>
    </source>
</evidence>
<organism evidence="1">
    <name type="scientific">Rhizophora mucronata</name>
    <name type="common">Asiatic mangrove</name>
    <dbReference type="NCBI Taxonomy" id="61149"/>
    <lineage>
        <taxon>Eukaryota</taxon>
        <taxon>Viridiplantae</taxon>
        <taxon>Streptophyta</taxon>
        <taxon>Embryophyta</taxon>
        <taxon>Tracheophyta</taxon>
        <taxon>Spermatophyta</taxon>
        <taxon>Magnoliopsida</taxon>
        <taxon>eudicotyledons</taxon>
        <taxon>Gunneridae</taxon>
        <taxon>Pentapetalae</taxon>
        <taxon>rosids</taxon>
        <taxon>fabids</taxon>
        <taxon>Malpighiales</taxon>
        <taxon>Rhizophoraceae</taxon>
        <taxon>Rhizophora</taxon>
    </lineage>
</organism>
<sequence>MWSSHVAPLGHPLASRNLLRMGYSARRYSFKRPSIQILLHWEKLLIYACTSNYLWQSDVHVLWCCSCSSTSQMWCRCSHLRSKSCSNVYLRSRNFG</sequence>
<proteinExistence type="predicted"/>